<reference evidence="1" key="1">
    <citation type="journal article" date="2014" name="Int. J. Syst. Evol. Microbiol.">
        <title>Complete genome sequence of Corynebacterium casei LMG S-19264T (=DSM 44701T), isolated from a smear-ripened cheese.</title>
        <authorList>
            <consortium name="US DOE Joint Genome Institute (JGI-PGF)"/>
            <person name="Walter F."/>
            <person name="Albersmeier A."/>
            <person name="Kalinowski J."/>
            <person name="Ruckert C."/>
        </authorList>
    </citation>
    <scope>NUCLEOTIDE SEQUENCE</scope>
    <source>
        <strain evidence="1">CGMCC 1.15794</strain>
    </source>
</reference>
<protein>
    <recommendedName>
        <fullName evidence="3">HAD family hydrolase</fullName>
    </recommendedName>
</protein>
<dbReference type="InterPro" id="IPR050155">
    <property type="entry name" value="HAD-like_hydrolase_sf"/>
</dbReference>
<dbReference type="SFLD" id="SFLDS00003">
    <property type="entry name" value="Haloacid_Dehalogenase"/>
    <property type="match status" value="1"/>
</dbReference>
<dbReference type="PANTHER" id="PTHR43434">
    <property type="entry name" value="PHOSPHOGLYCOLATE PHOSPHATASE"/>
    <property type="match status" value="1"/>
</dbReference>
<evidence type="ECO:0000313" key="1">
    <source>
        <dbReference type="EMBL" id="GGH45623.1"/>
    </source>
</evidence>
<dbReference type="PANTHER" id="PTHR43434:SF1">
    <property type="entry name" value="PHOSPHOGLYCOLATE PHOSPHATASE"/>
    <property type="match status" value="1"/>
</dbReference>
<reference evidence="1" key="2">
    <citation type="submission" date="2020-09" db="EMBL/GenBank/DDBJ databases">
        <authorList>
            <person name="Sun Q."/>
            <person name="Zhou Y."/>
        </authorList>
    </citation>
    <scope>NUCLEOTIDE SEQUENCE</scope>
    <source>
        <strain evidence="1">CGMCC 1.15794</strain>
    </source>
</reference>
<dbReference type="RefSeq" id="WP_188756259.1">
    <property type="nucleotide sequence ID" value="NZ_BMJY01000009.1"/>
</dbReference>
<dbReference type="Gene3D" id="1.10.150.240">
    <property type="entry name" value="Putative phosphatase, domain 2"/>
    <property type="match status" value="1"/>
</dbReference>
<dbReference type="EMBL" id="BMJY01000009">
    <property type="protein sequence ID" value="GGH45623.1"/>
    <property type="molecule type" value="Genomic_DNA"/>
</dbReference>
<organism evidence="1 2">
    <name type="scientific">Microbacterium album</name>
    <dbReference type="NCBI Taxonomy" id="2053191"/>
    <lineage>
        <taxon>Bacteria</taxon>
        <taxon>Bacillati</taxon>
        <taxon>Actinomycetota</taxon>
        <taxon>Actinomycetes</taxon>
        <taxon>Micrococcales</taxon>
        <taxon>Microbacteriaceae</taxon>
        <taxon>Microbacterium</taxon>
    </lineage>
</organism>
<name>A0A917IER4_9MICO</name>
<sequence>MSGPVASADRTPAAVEFGDLLVLFDWNGTVVLDHDRARGALNSVLEPRGLGRLDPAAFGERFHLPFDDMFRALGVAPADLARAEAEWNEAMIGGSAAARPGARESLAALAAGGAHVGVVSAASHASVAADAARFGLRELLASVHTSTSDKLAILRAHRPLRRRAVYVGDTEYDMRCARQAGFQPVGVAGGYAGPERLRDAGAAWIVSDLRELLELSELGDPPG</sequence>
<accession>A0A917IER4</accession>
<dbReference type="Pfam" id="PF13419">
    <property type="entry name" value="HAD_2"/>
    <property type="match status" value="1"/>
</dbReference>
<keyword evidence="2" id="KW-1185">Reference proteome</keyword>
<dbReference type="InterPro" id="IPR036412">
    <property type="entry name" value="HAD-like_sf"/>
</dbReference>
<dbReference type="InterPro" id="IPR041492">
    <property type="entry name" value="HAD_2"/>
</dbReference>
<dbReference type="Gene3D" id="3.40.50.1000">
    <property type="entry name" value="HAD superfamily/HAD-like"/>
    <property type="match status" value="1"/>
</dbReference>
<proteinExistence type="predicted"/>
<dbReference type="InterPro" id="IPR023198">
    <property type="entry name" value="PGP-like_dom2"/>
</dbReference>
<dbReference type="GO" id="GO:0008967">
    <property type="term" value="F:phosphoglycolate phosphatase activity"/>
    <property type="evidence" value="ECO:0007669"/>
    <property type="project" value="TreeGrafter"/>
</dbReference>
<evidence type="ECO:0000313" key="2">
    <source>
        <dbReference type="Proteomes" id="UP000657592"/>
    </source>
</evidence>
<dbReference type="SFLD" id="SFLDG01129">
    <property type="entry name" value="C1.5:_HAD__Beta-PGM__Phosphata"/>
    <property type="match status" value="1"/>
</dbReference>
<dbReference type="InterPro" id="IPR023214">
    <property type="entry name" value="HAD_sf"/>
</dbReference>
<dbReference type="AlphaFoldDB" id="A0A917IER4"/>
<gene>
    <name evidence="1" type="ORF">GCM10010921_21140</name>
</gene>
<evidence type="ECO:0008006" key="3">
    <source>
        <dbReference type="Google" id="ProtNLM"/>
    </source>
</evidence>
<dbReference type="GO" id="GO:0006281">
    <property type="term" value="P:DNA repair"/>
    <property type="evidence" value="ECO:0007669"/>
    <property type="project" value="TreeGrafter"/>
</dbReference>
<dbReference type="Proteomes" id="UP000657592">
    <property type="component" value="Unassembled WGS sequence"/>
</dbReference>
<dbReference type="SUPFAM" id="SSF56784">
    <property type="entry name" value="HAD-like"/>
    <property type="match status" value="1"/>
</dbReference>
<comment type="caution">
    <text evidence="1">The sequence shown here is derived from an EMBL/GenBank/DDBJ whole genome shotgun (WGS) entry which is preliminary data.</text>
</comment>